<dbReference type="AlphaFoldDB" id="A0A1E4T0G2"/>
<feature type="transmembrane region" description="Helical" evidence="2">
    <location>
        <begin position="137"/>
        <end position="158"/>
    </location>
</feature>
<dbReference type="Proteomes" id="UP000094801">
    <property type="component" value="Unassembled WGS sequence"/>
</dbReference>
<evidence type="ECO:0000256" key="2">
    <source>
        <dbReference type="SAM" id="Phobius"/>
    </source>
</evidence>
<feature type="region of interest" description="Disordered" evidence="1">
    <location>
        <begin position="1"/>
        <end position="32"/>
    </location>
</feature>
<keyword evidence="2" id="KW-1133">Transmembrane helix</keyword>
<organism evidence="3 4">
    <name type="scientific">[Candida] arabinofermentans NRRL YB-2248</name>
    <dbReference type="NCBI Taxonomy" id="983967"/>
    <lineage>
        <taxon>Eukaryota</taxon>
        <taxon>Fungi</taxon>
        <taxon>Dikarya</taxon>
        <taxon>Ascomycota</taxon>
        <taxon>Saccharomycotina</taxon>
        <taxon>Pichiomycetes</taxon>
        <taxon>Pichiales</taxon>
        <taxon>Pichiaceae</taxon>
        <taxon>Ogataea</taxon>
        <taxon>Ogataea/Candida clade</taxon>
    </lineage>
</organism>
<accession>A0A1E4T0G2</accession>
<evidence type="ECO:0000313" key="4">
    <source>
        <dbReference type="Proteomes" id="UP000094801"/>
    </source>
</evidence>
<gene>
    <name evidence="3" type="ORF">CANARDRAFT_7870</name>
</gene>
<sequence>MSHETKATTSHQVRKNPSFDESRMINHPRRIPENLTSAQFEEAQNILERGLVVVQDGVSRSAKTSTDHIESPTSENPFLAISDQQADPTENQPLLQSRDETTSNDCDPAEPYWNMICRKLQVYLPTRLRDLVDGHRLTFSIVLVLTSFAITGAIFYYSNGDLKALWKFWYSILCYLGAIECIK</sequence>
<protein>
    <submittedName>
        <fullName evidence="3">Uncharacterized protein</fullName>
    </submittedName>
</protein>
<keyword evidence="2" id="KW-0472">Membrane</keyword>
<dbReference type="EMBL" id="KV453853">
    <property type="protein sequence ID" value="ODV85224.1"/>
    <property type="molecule type" value="Genomic_DNA"/>
</dbReference>
<evidence type="ECO:0000256" key="1">
    <source>
        <dbReference type="SAM" id="MobiDB-lite"/>
    </source>
</evidence>
<proteinExistence type="predicted"/>
<keyword evidence="4" id="KW-1185">Reference proteome</keyword>
<name>A0A1E4T0G2_9ASCO</name>
<evidence type="ECO:0000313" key="3">
    <source>
        <dbReference type="EMBL" id="ODV85224.1"/>
    </source>
</evidence>
<reference evidence="4" key="1">
    <citation type="submission" date="2016-04" db="EMBL/GenBank/DDBJ databases">
        <title>Comparative genomics of biotechnologically important yeasts.</title>
        <authorList>
            <consortium name="DOE Joint Genome Institute"/>
            <person name="Riley R."/>
            <person name="Haridas S."/>
            <person name="Wolfe K.H."/>
            <person name="Lopes M.R."/>
            <person name="Hittinger C.T."/>
            <person name="Goker M."/>
            <person name="Salamov A."/>
            <person name="Wisecaver J."/>
            <person name="Long T.M."/>
            <person name="Aerts A.L."/>
            <person name="Barry K."/>
            <person name="Choi C."/>
            <person name="Clum A."/>
            <person name="Coughlan A.Y."/>
            <person name="Deshpande S."/>
            <person name="Douglass A.P."/>
            <person name="Hanson S.J."/>
            <person name="Klenk H.-P."/>
            <person name="Labutti K."/>
            <person name="Lapidus A."/>
            <person name="Lindquist E."/>
            <person name="Lipzen A."/>
            <person name="Meier-Kolthoff J.P."/>
            <person name="Ohm R.A."/>
            <person name="Otillar R.P."/>
            <person name="Pangilinan J."/>
            <person name="Peng Y."/>
            <person name="Rokas A."/>
            <person name="Rosa C.A."/>
            <person name="Scheuner C."/>
            <person name="Sibirny A.A."/>
            <person name="Slot J.C."/>
            <person name="Stielow J.B."/>
            <person name="Sun H."/>
            <person name="Kurtzman C.P."/>
            <person name="Blackwell M."/>
            <person name="Grigoriev I.V."/>
            <person name="Jeffries T.W."/>
        </authorList>
    </citation>
    <scope>NUCLEOTIDE SEQUENCE [LARGE SCALE GENOMIC DNA]</scope>
    <source>
        <strain evidence="4">NRRL YB-2248</strain>
    </source>
</reference>
<keyword evidence="2" id="KW-0812">Transmembrane</keyword>